<evidence type="ECO:0000256" key="1">
    <source>
        <dbReference type="SAM" id="MobiDB-lite"/>
    </source>
</evidence>
<dbReference type="Proteomes" id="UP000626109">
    <property type="component" value="Unassembled WGS sequence"/>
</dbReference>
<feature type="compositionally biased region" description="Basic and acidic residues" evidence="1">
    <location>
        <begin position="263"/>
        <end position="274"/>
    </location>
</feature>
<proteinExistence type="predicted"/>
<name>A0A813LBI8_POLGL</name>
<dbReference type="AlphaFoldDB" id="A0A813LBI8"/>
<organism evidence="2 3">
    <name type="scientific">Polarella glacialis</name>
    <name type="common">Dinoflagellate</name>
    <dbReference type="NCBI Taxonomy" id="89957"/>
    <lineage>
        <taxon>Eukaryota</taxon>
        <taxon>Sar</taxon>
        <taxon>Alveolata</taxon>
        <taxon>Dinophyceae</taxon>
        <taxon>Suessiales</taxon>
        <taxon>Suessiaceae</taxon>
        <taxon>Polarella</taxon>
    </lineage>
</organism>
<comment type="caution">
    <text evidence="2">The sequence shown here is derived from an EMBL/GenBank/DDBJ whole genome shotgun (WGS) entry which is preliminary data.</text>
</comment>
<gene>
    <name evidence="2" type="ORF">PGLA2088_LOCUS42924</name>
</gene>
<evidence type="ECO:0000313" key="3">
    <source>
        <dbReference type="Proteomes" id="UP000626109"/>
    </source>
</evidence>
<feature type="compositionally biased region" description="Low complexity" evidence="1">
    <location>
        <begin position="304"/>
        <end position="320"/>
    </location>
</feature>
<feature type="non-terminal residue" evidence="2">
    <location>
        <position position="1"/>
    </location>
</feature>
<protein>
    <submittedName>
        <fullName evidence="2">Uncharacterized protein</fullName>
    </submittedName>
</protein>
<accession>A0A813LBI8</accession>
<evidence type="ECO:0000313" key="2">
    <source>
        <dbReference type="EMBL" id="CAE8723084.1"/>
    </source>
</evidence>
<dbReference type="EMBL" id="CAJNNW010034538">
    <property type="protein sequence ID" value="CAE8723084.1"/>
    <property type="molecule type" value="Genomic_DNA"/>
</dbReference>
<sequence length="451" mass="49610">DEQLPLEQLTYLAVQSKKAVYHEAVCDDDLSATGKSKRQRDKQSGRQRGYIIRTDVDEHPLSRVVPWFKAAVQKLMDFAAVSRVDADEVASTKKKKNNNNNNREKAAETTMPNLGSPGVNECRIQTTSRIQHFAHGPGYRVEVMEGMAMQRLHMFTCRREIPAKDWLTLLISALESSGCHVMLARKVQGSSEVASMPGALPADKEIGAENAKREGESDVDIKIQLRKDVAQQEENAWLQTMMDSCTLDNREGDTGKGGTDVIPIEHPRQTERRAPLAASGGKATDVHDVAAQRLQQLQSGRLAPSSSPSKPKTQPTRPTPASASRWDGLAPTRRGSEKKQQSVQQQRPPKQHWDSEPPPPAPRSAPVAAPWAWVGGLHQAAPSASVAAPPVPVPESAGEVLLRQLKSSSAEPWAARSWRDEQSHQASECGQCRRGRPLKLFLDDTDGAWYC</sequence>
<feature type="region of interest" description="Disordered" evidence="1">
    <location>
        <begin position="246"/>
        <end position="284"/>
    </location>
</feature>
<feature type="region of interest" description="Disordered" evidence="1">
    <location>
        <begin position="298"/>
        <end position="367"/>
    </location>
</feature>
<feature type="non-terminal residue" evidence="2">
    <location>
        <position position="451"/>
    </location>
</feature>
<reference evidence="2" key="1">
    <citation type="submission" date="2021-02" db="EMBL/GenBank/DDBJ databases">
        <authorList>
            <person name="Dougan E. K."/>
            <person name="Rhodes N."/>
            <person name="Thang M."/>
            <person name="Chan C."/>
        </authorList>
    </citation>
    <scope>NUCLEOTIDE SEQUENCE</scope>
</reference>
<feature type="region of interest" description="Disordered" evidence="1">
    <location>
        <begin position="87"/>
        <end position="118"/>
    </location>
</feature>